<dbReference type="PANTHER" id="PTHR43132:SF2">
    <property type="entry name" value="ARSENICAL RESISTANCE OPERON REPRESSOR ARSR-RELATED"/>
    <property type="match status" value="1"/>
</dbReference>
<keyword evidence="3" id="KW-0804">Transcription</keyword>
<reference evidence="5 6" key="1">
    <citation type="submission" date="2020-02" db="EMBL/GenBank/DDBJ databases">
        <title>Draft genome sequence of Limisphaera ngatamarikiensis NGM72.4T, a thermophilic Verrucomicrobia grouped in subdivision 3.</title>
        <authorList>
            <person name="Carere C.R."/>
            <person name="Steen J."/>
            <person name="Hugenholtz P."/>
            <person name="Stott M.B."/>
        </authorList>
    </citation>
    <scope>NUCLEOTIDE SEQUENCE [LARGE SCALE GENOMIC DNA]</scope>
    <source>
        <strain evidence="5 6">NGM72.4</strain>
    </source>
</reference>
<dbReference type="AlphaFoldDB" id="A0A6M1RM48"/>
<evidence type="ECO:0000259" key="4">
    <source>
        <dbReference type="PROSITE" id="PS50987"/>
    </source>
</evidence>
<keyword evidence="6" id="KW-1185">Reference proteome</keyword>
<comment type="caution">
    <text evidence="5">The sequence shown here is derived from an EMBL/GenBank/DDBJ whole genome shotgun (WGS) entry which is preliminary data.</text>
</comment>
<dbReference type="Pfam" id="PF01022">
    <property type="entry name" value="HTH_5"/>
    <property type="match status" value="1"/>
</dbReference>
<gene>
    <name evidence="5" type="ORF">G4L39_04955</name>
</gene>
<evidence type="ECO:0000256" key="2">
    <source>
        <dbReference type="ARBA" id="ARBA00023125"/>
    </source>
</evidence>
<dbReference type="InterPro" id="IPR036388">
    <property type="entry name" value="WH-like_DNA-bd_sf"/>
</dbReference>
<dbReference type="SMART" id="SM00418">
    <property type="entry name" value="HTH_ARSR"/>
    <property type="match status" value="1"/>
</dbReference>
<dbReference type="InterPro" id="IPR036390">
    <property type="entry name" value="WH_DNA-bd_sf"/>
</dbReference>
<sequence length="138" mass="14967">MARVVAVAGALSDRQRLRILAALEGRECCVCQLVALLGLAVSTVSRHLSVLERAGLIQSRKEGRWVYYRRVARPGSEVVRGALGWALKAVAGDSCVQADRRALERILSQDPHGLCRRLCRGGVRGSGGARVQRPVRSP</sequence>
<dbReference type="NCBIfam" id="NF033788">
    <property type="entry name" value="HTH_metalloreg"/>
    <property type="match status" value="1"/>
</dbReference>
<keyword evidence="2" id="KW-0238">DNA-binding</keyword>
<dbReference type="InterPro" id="IPR001845">
    <property type="entry name" value="HTH_ArsR_DNA-bd_dom"/>
</dbReference>
<dbReference type="InterPro" id="IPR011991">
    <property type="entry name" value="ArsR-like_HTH"/>
</dbReference>
<dbReference type="EMBL" id="JAAKYA010000029">
    <property type="protein sequence ID" value="NGO38743.1"/>
    <property type="molecule type" value="Genomic_DNA"/>
</dbReference>
<dbReference type="InterPro" id="IPR051011">
    <property type="entry name" value="Metal_resp_trans_reg"/>
</dbReference>
<dbReference type="GO" id="GO:0003677">
    <property type="term" value="F:DNA binding"/>
    <property type="evidence" value="ECO:0007669"/>
    <property type="project" value="UniProtKB-KW"/>
</dbReference>
<dbReference type="PANTHER" id="PTHR43132">
    <property type="entry name" value="ARSENICAL RESISTANCE OPERON REPRESSOR ARSR-RELATED"/>
    <property type="match status" value="1"/>
</dbReference>
<proteinExistence type="predicted"/>
<dbReference type="PRINTS" id="PR00778">
    <property type="entry name" value="HTHARSR"/>
</dbReference>
<organism evidence="5 6">
    <name type="scientific">Limisphaera ngatamarikiensis</name>
    <dbReference type="NCBI Taxonomy" id="1324935"/>
    <lineage>
        <taxon>Bacteria</taxon>
        <taxon>Pseudomonadati</taxon>
        <taxon>Verrucomicrobiota</taxon>
        <taxon>Verrucomicrobiia</taxon>
        <taxon>Limisphaerales</taxon>
        <taxon>Limisphaeraceae</taxon>
        <taxon>Limisphaera</taxon>
    </lineage>
</organism>
<dbReference type="Proteomes" id="UP000477311">
    <property type="component" value="Unassembled WGS sequence"/>
</dbReference>
<dbReference type="CDD" id="cd00090">
    <property type="entry name" value="HTH_ARSR"/>
    <property type="match status" value="1"/>
</dbReference>
<name>A0A6M1RM48_9BACT</name>
<dbReference type="Gene3D" id="1.10.10.10">
    <property type="entry name" value="Winged helix-like DNA-binding domain superfamily/Winged helix DNA-binding domain"/>
    <property type="match status" value="1"/>
</dbReference>
<dbReference type="PROSITE" id="PS50987">
    <property type="entry name" value="HTH_ARSR_2"/>
    <property type="match status" value="1"/>
</dbReference>
<evidence type="ECO:0000313" key="6">
    <source>
        <dbReference type="Proteomes" id="UP000477311"/>
    </source>
</evidence>
<evidence type="ECO:0000256" key="3">
    <source>
        <dbReference type="ARBA" id="ARBA00023163"/>
    </source>
</evidence>
<keyword evidence="1" id="KW-0805">Transcription regulation</keyword>
<dbReference type="SUPFAM" id="SSF46785">
    <property type="entry name" value="Winged helix' DNA-binding domain"/>
    <property type="match status" value="1"/>
</dbReference>
<evidence type="ECO:0000313" key="5">
    <source>
        <dbReference type="EMBL" id="NGO38743.1"/>
    </source>
</evidence>
<dbReference type="GO" id="GO:0003700">
    <property type="term" value="F:DNA-binding transcription factor activity"/>
    <property type="evidence" value="ECO:0007669"/>
    <property type="project" value="InterPro"/>
</dbReference>
<protein>
    <submittedName>
        <fullName evidence="5">Winged helix-turn-helix transcriptional regulator</fullName>
    </submittedName>
</protein>
<feature type="domain" description="HTH arsR-type" evidence="4">
    <location>
        <begin position="1"/>
        <end position="90"/>
    </location>
</feature>
<evidence type="ECO:0000256" key="1">
    <source>
        <dbReference type="ARBA" id="ARBA00023015"/>
    </source>
</evidence>
<accession>A0A6M1RM48</accession>